<feature type="compositionally biased region" description="Polar residues" evidence="1">
    <location>
        <begin position="7"/>
        <end position="23"/>
    </location>
</feature>
<dbReference type="EMBL" id="JAAMPI010000360">
    <property type="protein sequence ID" value="KAF4632298.1"/>
    <property type="molecule type" value="Genomic_DNA"/>
</dbReference>
<evidence type="ECO:0000313" key="3">
    <source>
        <dbReference type="Proteomes" id="UP000566819"/>
    </source>
</evidence>
<sequence>MERSQRRNSSQILNQNRPNRRSTGSNRGRARAERRRPRSHSRDPSRLNKKNEEVERLEPRPFEHLRGLPWSNIEPLGEPKYGLALEDYPQLDEELERKIQLIRPTDREIRHQNKGRARLDAYNLTFSLSGPGKPPHRSVSPPSSVERNVRRATNNSLAAVGYFTPPAPSDLVDSRPQINLLNQGFTKLPRANPNAALIALEFAQDSQDSQQPKQNVQISEGLRKVICECNTDEIEFGGRIFSGNINEYGQLSIRSELVKERAARDFRYVGKAAGAVSHPAGSKLPPTTQSIVM</sequence>
<comment type="caution">
    <text evidence="2">The sequence shown here is derived from an EMBL/GenBank/DDBJ whole genome shotgun (WGS) entry which is preliminary data.</text>
</comment>
<evidence type="ECO:0000256" key="1">
    <source>
        <dbReference type="SAM" id="MobiDB-lite"/>
    </source>
</evidence>
<feature type="region of interest" description="Disordered" evidence="1">
    <location>
        <begin position="1"/>
        <end position="55"/>
    </location>
</feature>
<feature type="compositionally biased region" description="Basic and acidic residues" evidence="1">
    <location>
        <begin position="40"/>
        <end position="55"/>
    </location>
</feature>
<feature type="compositionally biased region" description="Basic residues" evidence="1">
    <location>
        <begin position="28"/>
        <end position="39"/>
    </location>
</feature>
<accession>A0A8H4RND9</accession>
<organism evidence="2 3">
    <name type="scientific">Cudoniella acicularis</name>
    <dbReference type="NCBI Taxonomy" id="354080"/>
    <lineage>
        <taxon>Eukaryota</taxon>
        <taxon>Fungi</taxon>
        <taxon>Dikarya</taxon>
        <taxon>Ascomycota</taxon>
        <taxon>Pezizomycotina</taxon>
        <taxon>Leotiomycetes</taxon>
        <taxon>Helotiales</taxon>
        <taxon>Tricladiaceae</taxon>
        <taxon>Cudoniella</taxon>
    </lineage>
</organism>
<evidence type="ECO:0000313" key="2">
    <source>
        <dbReference type="EMBL" id="KAF4632298.1"/>
    </source>
</evidence>
<dbReference type="Proteomes" id="UP000566819">
    <property type="component" value="Unassembled WGS sequence"/>
</dbReference>
<name>A0A8H4RND9_9HELO</name>
<reference evidence="2 3" key="1">
    <citation type="submission" date="2020-03" db="EMBL/GenBank/DDBJ databases">
        <title>Draft Genome Sequence of Cudoniella acicularis.</title>
        <authorList>
            <person name="Buettner E."/>
            <person name="Kellner H."/>
        </authorList>
    </citation>
    <scope>NUCLEOTIDE SEQUENCE [LARGE SCALE GENOMIC DNA]</scope>
    <source>
        <strain evidence="2 3">DSM 108380</strain>
    </source>
</reference>
<gene>
    <name evidence="2" type="ORF">G7Y89_g5829</name>
</gene>
<dbReference type="AlphaFoldDB" id="A0A8H4RND9"/>
<keyword evidence="3" id="KW-1185">Reference proteome</keyword>
<protein>
    <submittedName>
        <fullName evidence="2">Uncharacterized protein</fullName>
    </submittedName>
</protein>
<proteinExistence type="predicted"/>